<evidence type="ECO:0000256" key="4">
    <source>
        <dbReference type="ARBA" id="ARBA00022475"/>
    </source>
</evidence>
<accession>A0AA40BVB3</accession>
<evidence type="ECO:0000256" key="11">
    <source>
        <dbReference type="ARBA" id="ARBA00023136"/>
    </source>
</evidence>
<keyword evidence="8 15" id="KW-0479">Metal-binding</keyword>
<keyword evidence="9 16" id="KW-0732">Signal</keyword>
<evidence type="ECO:0000256" key="15">
    <source>
        <dbReference type="PROSITE-ProRule" id="PRU01356"/>
    </source>
</evidence>
<keyword evidence="13" id="KW-0325">Glycoprotein</keyword>
<dbReference type="InterPro" id="IPR051735">
    <property type="entry name" value="CFEM_domain"/>
</dbReference>
<organism evidence="18 19">
    <name type="scientific">Bombardia bombarda</name>
    <dbReference type="NCBI Taxonomy" id="252184"/>
    <lineage>
        <taxon>Eukaryota</taxon>
        <taxon>Fungi</taxon>
        <taxon>Dikarya</taxon>
        <taxon>Ascomycota</taxon>
        <taxon>Pezizomycotina</taxon>
        <taxon>Sordariomycetes</taxon>
        <taxon>Sordariomycetidae</taxon>
        <taxon>Sordariales</taxon>
        <taxon>Lasiosphaeriaceae</taxon>
        <taxon>Bombardia</taxon>
    </lineage>
</organism>
<keyword evidence="14" id="KW-0449">Lipoprotein</keyword>
<dbReference type="Pfam" id="PF05730">
    <property type="entry name" value="CFEM"/>
    <property type="match status" value="1"/>
</dbReference>
<dbReference type="Proteomes" id="UP001174934">
    <property type="component" value="Unassembled WGS sequence"/>
</dbReference>
<evidence type="ECO:0000256" key="1">
    <source>
        <dbReference type="ARBA" id="ARBA00004609"/>
    </source>
</evidence>
<evidence type="ECO:0000313" key="19">
    <source>
        <dbReference type="Proteomes" id="UP001174934"/>
    </source>
</evidence>
<dbReference type="GO" id="GO:0005576">
    <property type="term" value="C:extracellular region"/>
    <property type="evidence" value="ECO:0007669"/>
    <property type="project" value="UniProtKB-SubCell"/>
</dbReference>
<dbReference type="PANTHER" id="PTHR37928:SF2">
    <property type="entry name" value="GPI ANCHORED CFEM DOMAIN PROTEIN (AFU_ORTHOLOGUE AFUA_6G10580)"/>
    <property type="match status" value="1"/>
</dbReference>
<name>A0AA40BVB3_9PEZI</name>
<reference evidence="18" key="1">
    <citation type="submission" date="2023-06" db="EMBL/GenBank/DDBJ databases">
        <title>Genome-scale phylogeny and comparative genomics of the fungal order Sordariales.</title>
        <authorList>
            <consortium name="Lawrence Berkeley National Laboratory"/>
            <person name="Hensen N."/>
            <person name="Bonometti L."/>
            <person name="Westerberg I."/>
            <person name="Brannstrom I.O."/>
            <person name="Guillou S."/>
            <person name="Cros-Aarteil S."/>
            <person name="Calhoun S."/>
            <person name="Haridas S."/>
            <person name="Kuo A."/>
            <person name="Mondo S."/>
            <person name="Pangilinan J."/>
            <person name="Riley R."/>
            <person name="LaButti K."/>
            <person name="Andreopoulos B."/>
            <person name="Lipzen A."/>
            <person name="Chen C."/>
            <person name="Yanf M."/>
            <person name="Daum C."/>
            <person name="Ng V."/>
            <person name="Clum A."/>
            <person name="Steindorff A."/>
            <person name="Ohm R."/>
            <person name="Martin F."/>
            <person name="Silar P."/>
            <person name="Natvig D."/>
            <person name="Lalanne C."/>
            <person name="Gautier V."/>
            <person name="Ament-velasquez S.L."/>
            <person name="Kruys A."/>
            <person name="Hutchinson M.I."/>
            <person name="Powell A.J."/>
            <person name="Barry K."/>
            <person name="Miller A.N."/>
            <person name="Grigoriev I.V."/>
            <person name="Debuchy R."/>
            <person name="Gladieux P."/>
            <person name="Thoren M.H."/>
            <person name="Johannesson H."/>
        </authorList>
    </citation>
    <scope>NUCLEOTIDE SEQUENCE</scope>
    <source>
        <strain evidence="18">SMH3391-2</strain>
    </source>
</reference>
<dbReference type="GO" id="GO:0098552">
    <property type="term" value="C:side of membrane"/>
    <property type="evidence" value="ECO:0007669"/>
    <property type="project" value="UniProtKB-KW"/>
</dbReference>
<evidence type="ECO:0000256" key="7">
    <source>
        <dbReference type="ARBA" id="ARBA00022622"/>
    </source>
</evidence>
<sequence length="187" mass="17718">MKYIAALIAAAGLAVASKGFKDYLPECSLECLAAGLADATPCKPDDLECFCIADHYRATYTASVACVLQSCGNDVSVGEVLPAAAGLCEVVVAAQAAGSSAASSVVSAAETATAAISQATSAAASAATDAAATATLTTITSAPAESSTSTAAAAAAAAASTSSAGAGHIAAGLGLVVPVALAAVVYL</sequence>
<evidence type="ECO:0000256" key="13">
    <source>
        <dbReference type="ARBA" id="ARBA00023180"/>
    </source>
</evidence>
<comment type="similarity">
    <text evidence="3">Belongs to the RBT5 family.</text>
</comment>
<keyword evidence="5" id="KW-0964">Secreted</keyword>
<comment type="caution">
    <text evidence="15">Lacks conserved residue(s) required for the propagation of feature annotation.</text>
</comment>
<dbReference type="PROSITE" id="PS52012">
    <property type="entry name" value="CFEM"/>
    <property type="match status" value="1"/>
</dbReference>
<keyword evidence="10 15" id="KW-0408">Iron</keyword>
<evidence type="ECO:0000256" key="6">
    <source>
        <dbReference type="ARBA" id="ARBA00022617"/>
    </source>
</evidence>
<dbReference type="AlphaFoldDB" id="A0AA40BVB3"/>
<comment type="subcellular location">
    <subcellularLocation>
        <location evidence="1">Cell membrane</location>
        <topology evidence="1">Lipid-anchor</topology>
        <topology evidence="1">GPI-anchor</topology>
    </subcellularLocation>
    <subcellularLocation>
        <location evidence="2">Secreted</location>
    </subcellularLocation>
</comment>
<proteinExistence type="inferred from homology"/>
<evidence type="ECO:0000256" key="3">
    <source>
        <dbReference type="ARBA" id="ARBA00010031"/>
    </source>
</evidence>
<dbReference type="PANTHER" id="PTHR37928">
    <property type="entry name" value="CFEM DOMAIN PROTEIN (AFU_ORTHOLOGUE AFUA_6G14090)"/>
    <property type="match status" value="1"/>
</dbReference>
<evidence type="ECO:0000256" key="9">
    <source>
        <dbReference type="ARBA" id="ARBA00022729"/>
    </source>
</evidence>
<feature type="chain" id="PRO_5041231326" description="CFEM domain-containing protein" evidence="16">
    <location>
        <begin position="17"/>
        <end position="187"/>
    </location>
</feature>
<dbReference type="EMBL" id="JAULSR010000007">
    <property type="protein sequence ID" value="KAK0614915.1"/>
    <property type="molecule type" value="Genomic_DNA"/>
</dbReference>
<evidence type="ECO:0000256" key="14">
    <source>
        <dbReference type="ARBA" id="ARBA00023288"/>
    </source>
</evidence>
<keyword evidence="11" id="KW-0472">Membrane</keyword>
<dbReference type="GO" id="GO:0046872">
    <property type="term" value="F:metal ion binding"/>
    <property type="evidence" value="ECO:0007669"/>
    <property type="project" value="UniProtKB-UniRule"/>
</dbReference>
<evidence type="ECO:0000256" key="2">
    <source>
        <dbReference type="ARBA" id="ARBA00004613"/>
    </source>
</evidence>
<dbReference type="InterPro" id="IPR008427">
    <property type="entry name" value="Extracellular_membr_CFEM_dom"/>
</dbReference>
<evidence type="ECO:0000256" key="5">
    <source>
        <dbReference type="ARBA" id="ARBA00022525"/>
    </source>
</evidence>
<feature type="domain" description="CFEM" evidence="17">
    <location>
        <begin position="1"/>
        <end position="115"/>
    </location>
</feature>
<evidence type="ECO:0000256" key="10">
    <source>
        <dbReference type="ARBA" id="ARBA00023004"/>
    </source>
</evidence>
<keyword evidence="19" id="KW-1185">Reference proteome</keyword>
<evidence type="ECO:0000259" key="17">
    <source>
        <dbReference type="PROSITE" id="PS52012"/>
    </source>
</evidence>
<protein>
    <recommendedName>
        <fullName evidence="17">CFEM domain-containing protein</fullName>
    </recommendedName>
</protein>
<comment type="caution">
    <text evidence="18">The sequence shown here is derived from an EMBL/GenBank/DDBJ whole genome shotgun (WGS) entry which is preliminary data.</text>
</comment>
<feature type="binding site" description="axial binding residue" evidence="15">
    <location>
        <position position="46"/>
    </location>
    <ligand>
        <name>heme</name>
        <dbReference type="ChEBI" id="CHEBI:30413"/>
    </ligand>
    <ligandPart>
        <name>Fe</name>
        <dbReference type="ChEBI" id="CHEBI:18248"/>
    </ligandPart>
</feature>
<keyword evidence="7" id="KW-0336">GPI-anchor</keyword>
<keyword evidence="4" id="KW-1003">Cell membrane</keyword>
<evidence type="ECO:0000256" key="16">
    <source>
        <dbReference type="SAM" id="SignalP"/>
    </source>
</evidence>
<dbReference type="GO" id="GO:0005886">
    <property type="term" value="C:plasma membrane"/>
    <property type="evidence" value="ECO:0007669"/>
    <property type="project" value="UniProtKB-SubCell"/>
</dbReference>
<gene>
    <name evidence="18" type="ORF">B0T17DRAFT_510738</name>
</gene>
<keyword evidence="6 15" id="KW-0349">Heme</keyword>
<feature type="disulfide bond" evidence="15">
    <location>
        <begin position="42"/>
        <end position="49"/>
    </location>
</feature>
<evidence type="ECO:0000313" key="18">
    <source>
        <dbReference type="EMBL" id="KAK0614915.1"/>
    </source>
</evidence>
<evidence type="ECO:0000256" key="8">
    <source>
        <dbReference type="ARBA" id="ARBA00022723"/>
    </source>
</evidence>
<keyword evidence="12 15" id="KW-1015">Disulfide bond</keyword>
<evidence type="ECO:0000256" key="12">
    <source>
        <dbReference type="ARBA" id="ARBA00023157"/>
    </source>
</evidence>
<feature type="signal peptide" evidence="16">
    <location>
        <begin position="1"/>
        <end position="16"/>
    </location>
</feature>